<dbReference type="HOGENOM" id="CLU_1797304_0_0_1"/>
<dbReference type="KEGG" id="pfj:MYCFIDRAFT_200850"/>
<accession>M3AHK9</accession>
<gene>
    <name evidence="1" type="ORF">MYCFIDRAFT_200850</name>
</gene>
<dbReference type="AlphaFoldDB" id="M3AHK9"/>
<keyword evidence="2" id="KW-1185">Reference proteome</keyword>
<dbReference type="VEuPathDB" id="FungiDB:MYCFIDRAFT_200850"/>
<sequence length="144" mass="16322">MADEYGASRASAMNPALIGVEYCTAEGYGVRHACMLIADHFEHLRCAIDAKQQPPWRSNKPVAKPQIRKKLLYDCAGMLKADVSILERLLSRSDSCTFITEFVDGRPESEFLVILMFPELKDGASNVEVWPMDIVFVFARFWFL</sequence>
<dbReference type="Proteomes" id="UP000016932">
    <property type="component" value="Unassembled WGS sequence"/>
</dbReference>
<organism evidence="1 2">
    <name type="scientific">Pseudocercospora fijiensis (strain CIRAD86)</name>
    <name type="common">Black leaf streak disease fungus</name>
    <name type="synonym">Mycosphaerella fijiensis</name>
    <dbReference type="NCBI Taxonomy" id="383855"/>
    <lineage>
        <taxon>Eukaryota</taxon>
        <taxon>Fungi</taxon>
        <taxon>Dikarya</taxon>
        <taxon>Ascomycota</taxon>
        <taxon>Pezizomycotina</taxon>
        <taxon>Dothideomycetes</taxon>
        <taxon>Dothideomycetidae</taxon>
        <taxon>Mycosphaerellales</taxon>
        <taxon>Mycosphaerellaceae</taxon>
        <taxon>Pseudocercospora</taxon>
    </lineage>
</organism>
<reference evidence="1 2" key="1">
    <citation type="journal article" date="2012" name="PLoS Pathog.">
        <title>Diverse lifestyles and strategies of plant pathogenesis encoded in the genomes of eighteen Dothideomycetes fungi.</title>
        <authorList>
            <person name="Ohm R.A."/>
            <person name="Feau N."/>
            <person name="Henrissat B."/>
            <person name="Schoch C.L."/>
            <person name="Horwitz B.A."/>
            <person name="Barry K.W."/>
            <person name="Condon B.J."/>
            <person name="Copeland A.C."/>
            <person name="Dhillon B."/>
            <person name="Glaser F."/>
            <person name="Hesse C.N."/>
            <person name="Kosti I."/>
            <person name="LaButti K."/>
            <person name="Lindquist E.A."/>
            <person name="Lucas S."/>
            <person name="Salamov A.A."/>
            <person name="Bradshaw R.E."/>
            <person name="Ciuffetti L."/>
            <person name="Hamelin R.C."/>
            <person name="Kema G.H.J."/>
            <person name="Lawrence C."/>
            <person name="Scott J.A."/>
            <person name="Spatafora J.W."/>
            <person name="Turgeon B.G."/>
            <person name="de Wit P.J.G.M."/>
            <person name="Zhong S."/>
            <person name="Goodwin S.B."/>
            <person name="Grigoriev I.V."/>
        </authorList>
    </citation>
    <scope>NUCLEOTIDE SEQUENCE [LARGE SCALE GENOMIC DNA]</scope>
    <source>
        <strain evidence="1 2">CIRAD86</strain>
    </source>
</reference>
<dbReference type="GeneID" id="19335902"/>
<dbReference type="RefSeq" id="XP_007932436.1">
    <property type="nucleotide sequence ID" value="XM_007934245.1"/>
</dbReference>
<evidence type="ECO:0000313" key="2">
    <source>
        <dbReference type="Proteomes" id="UP000016932"/>
    </source>
</evidence>
<dbReference type="EMBL" id="KB446572">
    <property type="protein sequence ID" value="EME76997.1"/>
    <property type="molecule type" value="Genomic_DNA"/>
</dbReference>
<name>M3AHK9_PSEFD</name>
<proteinExistence type="predicted"/>
<protein>
    <submittedName>
        <fullName evidence="1">Uncharacterized protein</fullName>
    </submittedName>
</protein>
<evidence type="ECO:0000313" key="1">
    <source>
        <dbReference type="EMBL" id="EME76997.1"/>
    </source>
</evidence>